<feature type="domain" description="Helix-hairpin-helix DNA-binding motif class 1" evidence="2">
    <location>
        <begin position="166"/>
        <end position="185"/>
    </location>
</feature>
<dbReference type="EMBL" id="JAGYPJ010000001">
    <property type="protein sequence ID" value="MBS4199737.1"/>
    <property type="molecule type" value="Genomic_DNA"/>
</dbReference>
<dbReference type="GO" id="GO:0015628">
    <property type="term" value="P:protein secretion by the type II secretion system"/>
    <property type="evidence" value="ECO:0007669"/>
    <property type="project" value="TreeGrafter"/>
</dbReference>
<dbReference type="PANTHER" id="PTHR21180">
    <property type="entry name" value="ENDONUCLEASE/EXONUCLEASE/PHOSPHATASE FAMILY DOMAIN-CONTAINING PROTEIN 1"/>
    <property type="match status" value="1"/>
</dbReference>
<dbReference type="AlphaFoldDB" id="A0A942TN33"/>
<dbReference type="InterPro" id="IPR051675">
    <property type="entry name" value="Endo/Exo/Phosphatase_dom_1"/>
</dbReference>
<feature type="domain" description="Helix-hairpin-helix DNA-binding motif class 1" evidence="2">
    <location>
        <begin position="196"/>
        <end position="215"/>
    </location>
</feature>
<keyword evidence="4" id="KW-1185">Reference proteome</keyword>
<dbReference type="GO" id="GO:0003677">
    <property type="term" value="F:DNA binding"/>
    <property type="evidence" value="ECO:0007669"/>
    <property type="project" value="InterPro"/>
</dbReference>
<organism evidence="3 4">
    <name type="scientific">Lederbergia citrisecunda</name>
    <dbReference type="NCBI Taxonomy" id="2833583"/>
    <lineage>
        <taxon>Bacteria</taxon>
        <taxon>Bacillati</taxon>
        <taxon>Bacillota</taxon>
        <taxon>Bacilli</taxon>
        <taxon>Bacillales</taxon>
        <taxon>Bacillaceae</taxon>
        <taxon>Lederbergia</taxon>
    </lineage>
</organism>
<dbReference type="Proteomes" id="UP000682713">
    <property type="component" value="Unassembled WGS sequence"/>
</dbReference>
<dbReference type="SUPFAM" id="SSF47781">
    <property type="entry name" value="RuvA domain 2-like"/>
    <property type="match status" value="1"/>
</dbReference>
<accession>A0A942TN33</accession>
<evidence type="ECO:0000313" key="4">
    <source>
        <dbReference type="Proteomes" id="UP000682713"/>
    </source>
</evidence>
<dbReference type="Pfam" id="PF12836">
    <property type="entry name" value="HHH_3"/>
    <property type="match status" value="1"/>
</dbReference>
<dbReference type="GO" id="GO:0006281">
    <property type="term" value="P:DNA repair"/>
    <property type="evidence" value="ECO:0007669"/>
    <property type="project" value="InterPro"/>
</dbReference>
<dbReference type="Gene3D" id="3.10.560.10">
    <property type="entry name" value="Outer membrane lipoprotein wza domain like"/>
    <property type="match status" value="1"/>
</dbReference>
<evidence type="ECO:0000259" key="2">
    <source>
        <dbReference type="SMART" id="SM00278"/>
    </source>
</evidence>
<dbReference type="Pfam" id="PF10531">
    <property type="entry name" value="SLBB"/>
    <property type="match status" value="1"/>
</dbReference>
<protein>
    <submittedName>
        <fullName evidence="3">Helix-hairpin-helix domain-containing protein</fullName>
    </submittedName>
</protein>
<dbReference type="InterPro" id="IPR010994">
    <property type="entry name" value="RuvA_2-like"/>
</dbReference>
<feature type="transmembrane region" description="Helical" evidence="1">
    <location>
        <begin position="26"/>
        <end position="43"/>
    </location>
</feature>
<gene>
    <name evidence="3" type="ORF">KHA93_08715</name>
</gene>
<dbReference type="SMART" id="SM00278">
    <property type="entry name" value="HhH1"/>
    <property type="match status" value="2"/>
</dbReference>
<evidence type="ECO:0000313" key="3">
    <source>
        <dbReference type="EMBL" id="MBS4199737.1"/>
    </source>
</evidence>
<dbReference type="PANTHER" id="PTHR21180:SF32">
    <property type="entry name" value="ENDONUCLEASE_EXONUCLEASE_PHOSPHATASE FAMILY DOMAIN-CONTAINING PROTEIN 1"/>
    <property type="match status" value="1"/>
</dbReference>
<reference evidence="3 4" key="1">
    <citation type="submission" date="2021-05" db="EMBL/GenBank/DDBJ databases">
        <title>Novel Bacillus species.</title>
        <authorList>
            <person name="Liu G."/>
        </authorList>
    </citation>
    <scope>NUCLEOTIDE SEQUENCE [LARGE SCALE GENOMIC DNA]</scope>
    <source>
        <strain evidence="3 4">FJAT-49732</strain>
    </source>
</reference>
<dbReference type="InterPro" id="IPR003583">
    <property type="entry name" value="Hlx-hairpin-Hlx_DNA-bd_motif"/>
</dbReference>
<keyword evidence="1" id="KW-1133">Transmembrane helix</keyword>
<evidence type="ECO:0000256" key="1">
    <source>
        <dbReference type="SAM" id="Phobius"/>
    </source>
</evidence>
<dbReference type="InterPro" id="IPR019554">
    <property type="entry name" value="Soluble_ligand-bd"/>
</dbReference>
<dbReference type="InterPro" id="IPR004509">
    <property type="entry name" value="Competence_ComEA_HhH"/>
</dbReference>
<name>A0A942TN33_9BACI</name>
<keyword evidence="1" id="KW-0472">Membrane</keyword>
<comment type="caution">
    <text evidence="3">The sequence shown here is derived from an EMBL/GenBank/DDBJ whole genome shotgun (WGS) entry which is preliminary data.</text>
</comment>
<dbReference type="NCBIfam" id="TIGR00426">
    <property type="entry name" value="competence protein ComEA helix-hairpin-helix repeat region"/>
    <property type="match status" value="1"/>
</dbReference>
<proteinExistence type="predicted"/>
<keyword evidence="1" id="KW-0812">Transmembrane</keyword>
<sequence length="219" mass="24270">MYACKNKIFISSEVVLKLIWLEKYKSLLVGAIVIGLALFLFMSQPKENPVVVNANLPLAENEIPRMDENETNELLAVKIFVDVKGAVKIPGLYEASETDRVFDIIEKAGGLLDKADEGQINFAQKVHDEMVIYIPKVGEEIENPFLNNSSPSNQNDNVNINKADSSELETLPGIGPAKAAAIIEFREQNGPFKQIDDLQKISGIGPKTFERLQDLITVK</sequence>
<dbReference type="Gene3D" id="1.10.150.310">
    <property type="entry name" value="Tex RuvX-like domain-like"/>
    <property type="match status" value="1"/>
</dbReference>
<dbReference type="GO" id="GO:0015627">
    <property type="term" value="C:type II protein secretion system complex"/>
    <property type="evidence" value="ECO:0007669"/>
    <property type="project" value="TreeGrafter"/>
</dbReference>